<dbReference type="KEGG" id="ssua:FPZ54_17805"/>
<gene>
    <name evidence="2" type="ORF">FPZ54_17805</name>
</gene>
<dbReference type="EMBL" id="CP042239">
    <property type="protein sequence ID" value="QDX27677.1"/>
    <property type="molecule type" value="Genomic_DNA"/>
</dbReference>
<feature type="domain" description="HPr kinase/phosphorylase C-terminal" evidence="1">
    <location>
        <begin position="113"/>
        <end position="165"/>
    </location>
</feature>
<dbReference type="SUPFAM" id="SSF53795">
    <property type="entry name" value="PEP carboxykinase-like"/>
    <property type="match status" value="1"/>
</dbReference>
<organism evidence="2 3">
    <name type="scientific">Sphingomonas suaedae</name>
    <dbReference type="NCBI Taxonomy" id="2599297"/>
    <lineage>
        <taxon>Bacteria</taxon>
        <taxon>Pseudomonadati</taxon>
        <taxon>Pseudomonadota</taxon>
        <taxon>Alphaproteobacteria</taxon>
        <taxon>Sphingomonadales</taxon>
        <taxon>Sphingomonadaceae</taxon>
        <taxon>Sphingomonas</taxon>
    </lineage>
</organism>
<evidence type="ECO:0000313" key="2">
    <source>
        <dbReference type="EMBL" id="QDX27677.1"/>
    </source>
</evidence>
<name>A0A518RJQ0_9SPHN</name>
<sequence>MNAAPENYKLFGLRMSSDIQLPGLSSDREDIPADVEIRHGPVPVDGAAIGPKVGPFCHAAEHALWLHVPGVARYLIRDGRELTYAPETGADEGSVRVFMLGSCIGALLLQRQQMVLHGNAFEVGDRCVICVGSSGAGKSTLAARMLQRGHRIIADDVCAIDPQGRAVPGMPRLKLWQETARRLGIDIAGLQRIRPSIAKFDLPIGDAFRTDPASIAAIYILKPWNRDHFAIDEIKGIEKFQALRANSYRYRFLKGMDLGPWHLQQCSALAGTVPLAQISRPRVGFDIDGLADFILTDLSGRGGAG</sequence>
<dbReference type="AlphaFoldDB" id="A0A518RJQ0"/>
<reference evidence="2 3" key="1">
    <citation type="submission" date="2019-07" db="EMBL/GenBank/DDBJ databases">
        <title>Sphingomonas alkalisoli sp. nov., isolated from rhizosphere soil of Suaedae salsa.</title>
        <authorList>
            <person name="Zhang H."/>
            <person name="Xu L."/>
            <person name="Zhang J.-X."/>
            <person name="Sun J.-Q."/>
        </authorList>
    </citation>
    <scope>NUCLEOTIDE SEQUENCE [LARGE SCALE GENOMIC DNA]</scope>
    <source>
        <strain evidence="2 3">XS-10</strain>
    </source>
</reference>
<keyword evidence="3" id="KW-1185">Reference proteome</keyword>
<accession>A0A518RJQ0</accession>
<dbReference type="InterPro" id="IPR011104">
    <property type="entry name" value="Hpr_kin/Pase_C"/>
</dbReference>
<dbReference type="OrthoDB" id="3213869at2"/>
<proteinExistence type="predicted"/>
<dbReference type="GO" id="GO:0000155">
    <property type="term" value="F:phosphorelay sensor kinase activity"/>
    <property type="evidence" value="ECO:0007669"/>
    <property type="project" value="InterPro"/>
</dbReference>
<dbReference type="GO" id="GO:0005524">
    <property type="term" value="F:ATP binding"/>
    <property type="evidence" value="ECO:0007669"/>
    <property type="project" value="InterPro"/>
</dbReference>
<evidence type="ECO:0000313" key="3">
    <source>
        <dbReference type="Proteomes" id="UP000318055"/>
    </source>
</evidence>
<dbReference type="Proteomes" id="UP000318055">
    <property type="component" value="Chromosome"/>
</dbReference>
<dbReference type="GO" id="GO:0006109">
    <property type="term" value="P:regulation of carbohydrate metabolic process"/>
    <property type="evidence" value="ECO:0007669"/>
    <property type="project" value="InterPro"/>
</dbReference>
<evidence type="ECO:0000259" key="1">
    <source>
        <dbReference type="Pfam" id="PF07475"/>
    </source>
</evidence>
<protein>
    <recommendedName>
        <fullName evidence="1">HPr kinase/phosphorylase C-terminal domain-containing protein</fullName>
    </recommendedName>
</protein>
<dbReference type="Gene3D" id="3.40.50.300">
    <property type="entry name" value="P-loop containing nucleotide triphosphate hydrolases"/>
    <property type="match status" value="1"/>
</dbReference>
<dbReference type="Pfam" id="PF07475">
    <property type="entry name" value="Hpr_kinase_C"/>
    <property type="match status" value="1"/>
</dbReference>
<dbReference type="InterPro" id="IPR027417">
    <property type="entry name" value="P-loop_NTPase"/>
</dbReference>